<comment type="caution">
    <text evidence="3">The sequence shown here is derived from an EMBL/GenBank/DDBJ whole genome shotgun (WGS) entry which is preliminary data.</text>
</comment>
<dbReference type="AlphaFoldDB" id="A0A934IVQ9"/>
<feature type="domain" description="Alpha/beta hydrolase fold-3" evidence="2">
    <location>
        <begin position="68"/>
        <end position="265"/>
    </location>
</feature>
<reference evidence="3" key="1">
    <citation type="submission" date="2020-12" db="EMBL/GenBank/DDBJ databases">
        <title>Devosia sp. MSA67 isolated from Mo River.</title>
        <authorList>
            <person name="Ma F."/>
            <person name="Zi Z."/>
        </authorList>
    </citation>
    <scope>NUCLEOTIDE SEQUENCE</scope>
    <source>
        <strain evidence="3">MSA67</strain>
    </source>
</reference>
<dbReference type="InterPro" id="IPR050300">
    <property type="entry name" value="GDXG_lipolytic_enzyme"/>
</dbReference>
<dbReference type="RefSeq" id="WP_198875193.1">
    <property type="nucleotide sequence ID" value="NZ_JAEKMH010000001.1"/>
</dbReference>
<dbReference type="SUPFAM" id="SSF53474">
    <property type="entry name" value="alpha/beta-Hydrolases"/>
    <property type="match status" value="1"/>
</dbReference>
<dbReference type="Proteomes" id="UP000602124">
    <property type="component" value="Unassembled WGS sequence"/>
</dbReference>
<evidence type="ECO:0000256" key="1">
    <source>
        <dbReference type="ARBA" id="ARBA00022801"/>
    </source>
</evidence>
<sequence length="285" mass="30327">MASPAAEKIRAGLVRFPPSTDLAAERAGWEGWAAGQTLPAKISETFQTLGGVPGRLLVPAGAADGRLVVAFHGGGLVSGASVTHRMLGAELALACRQKVFLPDYSRLPENSPQQVLADGIAVLSAARSESDVTVYADSSGAALALAAMQSMRDAAQRLPDRVVFFSAAIDATLSGRSFIENEARDPTLSHASLRHWQSVLTDIAPLDSPLLSPLFQPVHGLPPMLLLAGSDELWRDDSVRLAEQLRIAGGQATLRVYKDMWHVWPMSGATPETYQAFAEFAAFLA</sequence>
<dbReference type="InterPro" id="IPR029058">
    <property type="entry name" value="AB_hydrolase_fold"/>
</dbReference>
<proteinExistence type="predicted"/>
<dbReference type="EMBL" id="JAEKMH010000001">
    <property type="protein sequence ID" value="MBJ3783986.1"/>
    <property type="molecule type" value="Genomic_DNA"/>
</dbReference>
<gene>
    <name evidence="3" type="ORF">JEQ47_04555</name>
</gene>
<keyword evidence="4" id="KW-1185">Reference proteome</keyword>
<evidence type="ECO:0000313" key="4">
    <source>
        <dbReference type="Proteomes" id="UP000602124"/>
    </source>
</evidence>
<dbReference type="GO" id="GO:0016787">
    <property type="term" value="F:hydrolase activity"/>
    <property type="evidence" value="ECO:0007669"/>
    <property type="project" value="UniProtKB-KW"/>
</dbReference>
<organism evidence="3 4">
    <name type="scientific">Devosia sediminis</name>
    <dbReference type="NCBI Taxonomy" id="2798801"/>
    <lineage>
        <taxon>Bacteria</taxon>
        <taxon>Pseudomonadati</taxon>
        <taxon>Pseudomonadota</taxon>
        <taxon>Alphaproteobacteria</taxon>
        <taxon>Hyphomicrobiales</taxon>
        <taxon>Devosiaceae</taxon>
        <taxon>Devosia</taxon>
    </lineage>
</organism>
<dbReference type="Pfam" id="PF07859">
    <property type="entry name" value="Abhydrolase_3"/>
    <property type="match status" value="1"/>
</dbReference>
<name>A0A934IVQ9_9HYPH</name>
<accession>A0A934IVQ9</accession>
<dbReference type="InterPro" id="IPR013094">
    <property type="entry name" value="AB_hydrolase_3"/>
</dbReference>
<protein>
    <submittedName>
        <fullName evidence="3">Alpha/beta hydrolase fold domain-containing protein</fullName>
    </submittedName>
</protein>
<keyword evidence="1 3" id="KW-0378">Hydrolase</keyword>
<dbReference type="PANTHER" id="PTHR48081">
    <property type="entry name" value="AB HYDROLASE SUPERFAMILY PROTEIN C4A8.06C"/>
    <property type="match status" value="1"/>
</dbReference>
<dbReference type="PANTHER" id="PTHR48081:SF8">
    <property type="entry name" value="ALPHA_BETA HYDROLASE FOLD-3 DOMAIN-CONTAINING PROTEIN-RELATED"/>
    <property type="match status" value="1"/>
</dbReference>
<evidence type="ECO:0000259" key="2">
    <source>
        <dbReference type="Pfam" id="PF07859"/>
    </source>
</evidence>
<evidence type="ECO:0000313" key="3">
    <source>
        <dbReference type="EMBL" id="MBJ3783986.1"/>
    </source>
</evidence>
<dbReference type="Gene3D" id="3.40.50.1820">
    <property type="entry name" value="alpha/beta hydrolase"/>
    <property type="match status" value="1"/>
</dbReference>